<reference evidence="4 6" key="3">
    <citation type="submission" date="2016-01" db="EMBL/GenBank/DDBJ databases">
        <title>Madurella mycetomatis genome sequencing.</title>
        <authorList>
            <person name="Van De Sande W."/>
        </authorList>
    </citation>
    <scope>NUCLEOTIDE SEQUENCE [LARGE SCALE GENOMIC DNA]</scope>
    <source>
        <strain evidence="6">mm55</strain>
        <strain evidence="4">Mm55</strain>
    </source>
</reference>
<dbReference type="SUPFAM" id="SSF82657">
    <property type="entry name" value="BolA-like"/>
    <property type="match status" value="1"/>
</dbReference>
<evidence type="ECO:0000313" key="5">
    <source>
        <dbReference type="EMBL" id="KXX81860.1"/>
    </source>
</evidence>
<dbReference type="EMBL" id="LCTW02000026">
    <property type="protein sequence ID" value="KXX81854.1"/>
    <property type="molecule type" value="Genomic_DNA"/>
</dbReference>
<feature type="compositionally biased region" description="Low complexity" evidence="3">
    <location>
        <begin position="73"/>
        <end position="88"/>
    </location>
</feature>
<protein>
    <submittedName>
        <fullName evidence="4">Altered inheritance of mitochondria protein 1</fullName>
    </submittedName>
</protein>
<comment type="similarity">
    <text evidence="1 2">Belongs to the BolA/IbaG family.</text>
</comment>
<dbReference type="Proteomes" id="UP000078237">
    <property type="component" value="Unassembled WGS sequence"/>
</dbReference>
<dbReference type="Pfam" id="PF01722">
    <property type="entry name" value="BolA"/>
    <property type="match status" value="1"/>
</dbReference>
<feature type="region of interest" description="Disordered" evidence="3">
    <location>
        <begin position="73"/>
        <end position="96"/>
    </location>
</feature>
<dbReference type="PANTHER" id="PTHR46188">
    <property type="entry name" value="BOLA-LIKE PROTEIN 3"/>
    <property type="match status" value="1"/>
</dbReference>
<keyword evidence="6" id="KW-1185">Reference proteome</keyword>
<dbReference type="GO" id="GO:0005759">
    <property type="term" value="C:mitochondrial matrix"/>
    <property type="evidence" value="ECO:0007669"/>
    <property type="project" value="TreeGrafter"/>
</dbReference>
<proteinExistence type="inferred from homology"/>
<reference evidence="4" key="2">
    <citation type="submission" date="2015-06" db="EMBL/GenBank/DDBJ databases">
        <authorList>
            <person name="Hoefler B.C."/>
            <person name="Straight P.D."/>
        </authorList>
    </citation>
    <scope>NUCLEOTIDE SEQUENCE [LARGE SCALE GENOMIC DNA]</scope>
    <source>
        <strain evidence="4">Mm55</strain>
    </source>
</reference>
<dbReference type="VEuPathDB" id="FungiDB:MMYC01_201858"/>
<gene>
    <name evidence="4" type="ORF">MMYC01_201831</name>
    <name evidence="5" type="ORF">MMYC01_201858</name>
</gene>
<evidence type="ECO:0000313" key="6">
    <source>
        <dbReference type="Proteomes" id="UP000078237"/>
    </source>
</evidence>
<dbReference type="OrthoDB" id="203381at2759"/>
<comment type="caution">
    <text evidence="4">The sequence shown here is derived from an EMBL/GenBank/DDBJ whole genome shotgun (WGS) entry which is preliminary data.</text>
</comment>
<dbReference type="InterPro" id="IPR002634">
    <property type="entry name" value="BolA"/>
</dbReference>
<sequence>MICRACLRTNGAFAVTESLPAQGLLHRRAAQRWLLSAAVSSHSRFEPPIPSLRGDRLRQGTSPSACHRLFTTSAASSSASAQPNASMSTSAGRLEKPGFLSEGESQVWDRLVAEFAPTELVVQDISGGCGSMYGIDISSEKFRGLNMLKQQRLVNAALGDLMKDWHGVQLKTRTP</sequence>
<dbReference type="STRING" id="100816.A0A175WG09"/>
<dbReference type="InterPro" id="IPR052275">
    <property type="entry name" value="Mt_Fe-S_assembly_factor"/>
</dbReference>
<name>A0A175WG09_9PEZI</name>
<reference evidence="6" key="1">
    <citation type="submission" date="2015-06" db="EMBL/GenBank/DDBJ databases">
        <authorList>
            <person name="van de Sande W.W.J."/>
        </authorList>
    </citation>
    <scope>NUCLEOTIDE SEQUENCE [LARGE SCALE GENOMIC DNA]</scope>
    <source>
        <strain evidence="6">mm55</strain>
    </source>
</reference>
<dbReference type="VEuPathDB" id="FungiDB:MMYC01_201831"/>
<evidence type="ECO:0000256" key="2">
    <source>
        <dbReference type="RuleBase" id="RU003860"/>
    </source>
</evidence>
<dbReference type="Gene3D" id="3.30.300.90">
    <property type="entry name" value="BolA-like"/>
    <property type="match status" value="1"/>
</dbReference>
<dbReference type="PANTHER" id="PTHR46188:SF1">
    <property type="entry name" value="BOLA-LIKE PROTEIN 3"/>
    <property type="match status" value="1"/>
</dbReference>
<evidence type="ECO:0000313" key="4">
    <source>
        <dbReference type="EMBL" id="KXX81854.1"/>
    </source>
</evidence>
<dbReference type="InterPro" id="IPR036065">
    <property type="entry name" value="BolA-like_sf"/>
</dbReference>
<dbReference type="AlphaFoldDB" id="A0A175WG09"/>
<organism evidence="4 6">
    <name type="scientific">Madurella mycetomatis</name>
    <dbReference type="NCBI Taxonomy" id="100816"/>
    <lineage>
        <taxon>Eukaryota</taxon>
        <taxon>Fungi</taxon>
        <taxon>Dikarya</taxon>
        <taxon>Ascomycota</taxon>
        <taxon>Pezizomycotina</taxon>
        <taxon>Sordariomycetes</taxon>
        <taxon>Sordariomycetidae</taxon>
        <taxon>Sordariales</taxon>
        <taxon>Sordariales incertae sedis</taxon>
        <taxon>Madurella</taxon>
    </lineage>
</organism>
<evidence type="ECO:0000256" key="3">
    <source>
        <dbReference type="SAM" id="MobiDB-lite"/>
    </source>
</evidence>
<evidence type="ECO:0000256" key="1">
    <source>
        <dbReference type="ARBA" id="ARBA00005578"/>
    </source>
</evidence>
<dbReference type="EMBL" id="LCTW02000026">
    <property type="protein sequence ID" value="KXX81860.1"/>
    <property type="molecule type" value="Genomic_DNA"/>
</dbReference>
<accession>A0A175WG09</accession>